<dbReference type="SUPFAM" id="SSF57716">
    <property type="entry name" value="Glucocorticoid receptor-like (DNA-binding domain)"/>
    <property type="match status" value="1"/>
</dbReference>
<dbReference type="GO" id="GO:0003677">
    <property type="term" value="F:DNA binding"/>
    <property type="evidence" value="ECO:0007669"/>
    <property type="project" value="UniProtKB-UniRule"/>
</dbReference>
<proteinExistence type="predicted"/>
<reference evidence="8" key="1">
    <citation type="submission" date="2021-06" db="EMBL/GenBank/DDBJ databases">
        <authorList>
            <consortium name="Wellcome Sanger Institute Data Sharing"/>
        </authorList>
    </citation>
    <scope>NUCLEOTIDE SEQUENCE [LARGE SCALE GENOMIC DNA]</scope>
</reference>
<reference evidence="8" key="2">
    <citation type="submission" date="2025-08" db="UniProtKB">
        <authorList>
            <consortium name="Ensembl"/>
        </authorList>
    </citation>
    <scope>IDENTIFICATION</scope>
</reference>
<evidence type="ECO:0000256" key="4">
    <source>
        <dbReference type="ARBA" id="ARBA00023125"/>
    </source>
</evidence>
<evidence type="ECO:0000259" key="7">
    <source>
        <dbReference type="PROSITE" id="PS50950"/>
    </source>
</evidence>
<feature type="region of interest" description="Disordered" evidence="6">
    <location>
        <begin position="285"/>
        <end position="304"/>
    </location>
</feature>
<dbReference type="Ensembl" id="ENSECRT00000014251.1">
    <property type="protein sequence ID" value="ENSECRP00000014009.1"/>
    <property type="gene ID" value="ENSECRG00000009340.1"/>
</dbReference>
<keyword evidence="9" id="KW-1185">Reference proteome</keyword>
<dbReference type="InterPro" id="IPR038441">
    <property type="entry name" value="THAP_Znf_sf"/>
</dbReference>
<evidence type="ECO:0000256" key="3">
    <source>
        <dbReference type="ARBA" id="ARBA00022833"/>
    </source>
</evidence>
<dbReference type="PANTHER" id="PTHR46927:SF3">
    <property type="entry name" value="THAP-TYPE DOMAIN-CONTAINING PROTEIN"/>
    <property type="match status" value="1"/>
</dbReference>
<protein>
    <recommendedName>
        <fullName evidence="7">THAP-type domain-containing protein</fullName>
    </recommendedName>
</protein>
<organism evidence="8 9">
    <name type="scientific">Erpetoichthys calabaricus</name>
    <name type="common">Rope fish</name>
    <name type="synonym">Calamoichthys calabaricus</name>
    <dbReference type="NCBI Taxonomy" id="27687"/>
    <lineage>
        <taxon>Eukaryota</taxon>
        <taxon>Metazoa</taxon>
        <taxon>Chordata</taxon>
        <taxon>Craniata</taxon>
        <taxon>Vertebrata</taxon>
        <taxon>Euteleostomi</taxon>
        <taxon>Actinopterygii</taxon>
        <taxon>Polypteriformes</taxon>
        <taxon>Polypteridae</taxon>
        <taxon>Erpetoichthys</taxon>
    </lineage>
</organism>
<keyword evidence="3" id="KW-0862">Zinc</keyword>
<keyword evidence="4 5" id="KW-0238">DNA-binding</keyword>
<reference evidence="8" key="3">
    <citation type="submission" date="2025-09" db="UniProtKB">
        <authorList>
            <consortium name="Ensembl"/>
        </authorList>
    </citation>
    <scope>IDENTIFICATION</scope>
</reference>
<sequence>MVISCAAVNCTNRQGKVDKASVSFHRFPMKNAERLTKWKEAVRRESWTPNKYSFLCSNHFTPDCFESRHDDQHRQLKATAVPTIFDFSEKIRSSNPMVRRKVVSKRLSLSNDESSSEDSTRILDQKEVNKWTSSNSDSLLDLSIHPANHLQEGEWTREMDGDIFTPSSCSFIGALHSYSYTSRLQRKRSGPQTKITTVRSEPEILVTPTSATETKTISVYIPDLVHRRLLSKKKAANRTYSHMFCYSHKVPSFQAERLISPQRRMKRRRLQSVAHHMLLKLRKMKEQQERGKSSLTLHSSTYGQ</sequence>
<dbReference type="InterPro" id="IPR052224">
    <property type="entry name" value="THAP_domain_protein"/>
</dbReference>
<dbReference type="SMART" id="SM00692">
    <property type="entry name" value="DM3"/>
    <property type="match status" value="1"/>
</dbReference>
<dbReference type="GeneTree" id="ENSGT00940000158447"/>
<dbReference type="AlphaFoldDB" id="A0A8C4X8T4"/>
<dbReference type="Pfam" id="PF05485">
    <property type="entry name" value="THAP"/>
    <property type="match status" value="1"/>
</dbReference>
<dbReference type="GO" id="GO:0008270">
    <property type="term" value="F:zinc ion binding"/>
    <property type="evidence" value="ECO:0007669"/>
    <property type="project" value="UniProtKB-KW"/>
</dbReference>
<evidence type="ECO:0000313" key="9">
    <source>
        <dbReference type="Proteomes" id="UP000694620"/>
    </source>
</evidence>
<name>A0A8C4X8T4_ERPCA</name>
<keyword evidence="1" id="KW-0479">Metal-binding</keyword>
<evidence type="ECO:0000256" key="1">
    <source>
        <dbReference type="ARBA" id="ARBA00022723"/>
    </source>
</evidence>
<dbReference type="Proteomes" id="UP000694620">
    <property type="component" value="Chromosome 2"/>
</dbReference>
<evidence type="ECO:0000256" key="6">
    <source>
        <dbReference type="SAM" id="MobiDB-lite"/>
    </source>
</evidence>
<evidence type="ECO:0000256" key="2">
    <source>
        <dbReference type="ARBA" id="ARBA00022771"/>
    </source>
</evidence>
<feature type="compositionally biased region" description="Polar residues" evidence="6">
    <location>
        <begin position="293"/>
        <end position="304"/>
    </location>
</feature>
<dbReference type="PROSITE" id="PS50950">
    <property type="entry name" value="ZF_THAP"/>
    <property type="match status" value="1"/>
</dbReference>
<evidence type="ECO:0000313" key="8">
    <source>
        <dbReference type="Ensembl" id="ENSECRP00000014009.1"/>
    </source>
</evidence>
<dbReference type="SMART" id="SM00980">
    <property type="entry name" value="THAP"/>
    <property type="match status" value="1"/>
</dbReference>
<evidence type="ECO:0000256" key="5">
    <source>
        <dbReference type="PROSITE-ProRule" id="PRU00309"/>
    </source>
</evidence>
<dbReference type="PANTHER" id="PTHR46927">
    <property type="entry name" value="AGAP005574-PA"/>
    <property type="match status" value="1"/>
</dbReference>
<dbReference type="Gene3D" id="6.20.210.20">
    <property type="entry name" value="THAP domain"/>
    <property type="match status" value="1"/>
</dbReference>
<accession>A0A8C4X8T4</accession>
<keyword evidence="2 5" id="KW-0863">Zinc-finger</keyword>
<dbReference type="InterPro" id="IPR006612">
    <property type="entry name" value="THAP_Znf"/>
</dbReference>
<feature type="domain" description="THAP-type" evidence="7">
    <location>
        <begin position="1"/>
        <end position="85"/>
    </location>
</feature>